<keyword evidence="4 7" id="KW-0548">Nucleotidyltransferase</keyword>
<dbReference type="Gene3D" id="4.10.860.120">
    <property type="entry name" value="RNA polymerase II, clamp domain"/>
    <property type="match status" value="1"/>
</dbReference>
<protein>
    <recommendedName>
        <fullName evidence="7">DNA-directed RNA polymerase subunit</fullName>
        <ecNumber evidence="7">2.7.7.6</ecNumber>
    </recommendedName>
</protein>
<evidence type="ECO:0000313" key="9">
    <source>
        <dbReference type="EMBL" id="KAF5327925.1"/>
    </source>
</evidence>
<dbReference type="PANTHER" id="PTHR19376:SF37">
    <property type="entry name" value="DNA-DIRECTED RNA POLYMERASE II SUBUNIT RPB1"/>
    <property type="match status" value="1"/>
</dbReference>
<evidence type="ECO:0000256" key="1">
    <source>
        <dbReference type="ARBA" id="ARBA00006460"/>
    </source>
</evidence>
<name>A0A8H5F8Q6_9AGAR</name>
<evidence type="ECO:0000313" key="10">
    <source>
        <dbReference type="Proteomes" id="UP000567179"/>
    </source>
</evidence>
<dbReference type="Pfam" id="PF04998">
    <property type="entry name" value="RNA_pol_Rpb1_5"/>
    <property type="match status" value="1"/>
</dbReference>
<dbReference type="Gene3D" id="3.30.1360.140">
    <property type="match status" value="1"/>
</dbReference>
<dbReference type="InterPro" id="IPR042102">
    <property type="entry name" value="RNA_pol_Rpb1_3_sf"/>
</dbReference>
<organism evidence="9 10">
    <name type="scientific">Psilocybe cf. subviscida</name>
    <dbReference type="NCBI Taxonomy" id="2480587"/>
    <lineage>
        <taxon>Eukaryota</taxon>
        <taxon>Fungi</taxon>
        <taxon>Dikarya</taxon>
        <taxon>Basidiomycota</taxon>
        <taxon>Agaricomycotina</taxon>
        <taxon>Agaricomycetes</taxon>
        <taxon>Agaricomycetidae</taxon>
        <taxon>Agaricales</taxon>
        <taxon>Agaricineae</taxon>
        <taxon>Strophariaceae</taxon>
        <taxon>Psilocybe</taxon>
    </lineage>
</organism>
<accession>A0A8H5F8Q6</accession>
<dbReference type="GO" id="GO:0003677">
    <property type="term" value="F:DNA binding"/>
    <property type="evidence" value="ECO:0007669"/>
    <property type="project" value="InterPro"/>
</dbReference>
<dbReference type="Proteomes" id="UP000567179">
    <property type="component" value="Unassembled WGS sequence"/>
</dbReference>
<dbReference type="GO" id="GO:0005665">
    <property type="term" value="C:RNA polymerase II, core complex"/>
    <property type="evidence" value="ECO:0007669"/>
    <property type="project" value="TreeGrafter"/>
</dbReference>
<dbReference type="InterPro" id="IPR007073">
    <property type="entry name" value="RNA_pol_Rpb1_7"/>
</dbReference>
<keyword evidence="10" id="KW-1185">Reference proteome</keyword>
<keyword evidence="2 7" id="KW-0240">DNA-directed RNA polymerase</keyword>
<dbReference type="InterPro" id="IPR044893">
    <property type="entry name" value="RNA_pol_Rpb1_clamp_domain"/>
</dbReference>
<comment type="similarity">
    <text evidence="1 7">Belongs to the RNA polymerase beta' chain family.</text>
</comment>
<dbReference type="Pfam" id="PF04997">
    <property type="entry name" value="RNA_pol_Rpb1_1"/>
    <property type="match status" value="1"/>
</dbReference>
<evidence type="ECO:0000256" key="4">
    <source>
        <dbReference type="ARBA" id="ARBA00022695"/>
    </source>
</evidence>
<dbReference type="PANTHER" id="PTHR19376">
    <property type="entry name" value="DNA-DIRECTED RNA POLYMERASE"/>
    <property type="match status" value="1"/>
</dbReference>
<dbReference type="GO" id="GO:0006351">
    <property type="term" value="P:DNA-templated transcription"/>
    <property type="evidence" value="ECO:0007669"/>
    <property type="project" value="InterPro"/>
</dbReference>
<keyword evidence="5 7" id="KW-0804">Transcription</keyword>
<dbReference type="Pfam" id="PF04990">
    <property type="entry name" value="RNA_pol_Rpb1_7"/>
    <property type="match status" value="1"/>
</dbReference>
<dbReference type="EC" id="2.7.7.6" evidence="7"/>
<dbReference type="SUPFAM" id="SSF64484">
    <property type="entry name" value="beta and beta-prime subunits of DNA dependent RNA-polymerase"/>
    <property type="match status" value="1"/>
</dbReference>
<dbReference type="InterPro" id="IPR006592">
    <property type="entry name" value="RNA_pol_N"/>
</dbReference>
<comment type="catalytic activity">
    <reaction evidence="6 7">
        <text>RNA(n) + a ribonucleoside 5'-triphosphate = RNA(n+1) + diphosphate</text>
        <dbReference type="Rhea" id="RHEA:21248"/>
        <dbReference type="Rhea" id="RHEA-COMP:14527"/>
        <dbReference type="Rhea" id="RHEA-COMP:17342"/>
        <dbReference type="ChEBI" id="CHEBI:33019"/>
        <dbReference type="ChEBI" id="CHEBI:61557"/>
        <dbReference type="ChEBI" id="CHEBI:140395"/>
        <dbReference type="EC" id="2.7.7.6"/>
    </reaction>
</comment>
<dbReference type="InterPro" id="IPR007081">
    <property type="entry name" value="RNA_pol_Rpb1_5"/>
</dbReference>
<dbReference type="InterPro" id="IPR007083">
    <property type="entry name" value="RNA_pol_Rpb1_4"/>
</dbReference>
<comment type="function">
    <text evidence="7">DNA-dependent RNA polymerase catalyzes the transcription of DNA into RNA using the four ribonucleoside triphosphates as substrates.</text>
</comment>
<keyword evidence="3 7" id="KW-0808">Transferase</keyword>
<dbReference type="Gene3D" id="2.40.40.20">
    <property type="match status" value="1"/>
</dbReference>
<evidence type="ECO:0000256" key="7">
    <source>
        <dbReference type="RuleBase" id="RU004279"/>
    </source>
</evidence>
<dbReference type="Pfam" id="PF00623">
    <property type="entry name" value="RNA_pol_Rpb1_2"/>
    <property type="match status" value="1"/>
</dbReference>
<dbReference type="AlphaFoldDB" id="A0A8H5F8Q6"/>
<dbReference type="InterPro" id="IPR038120">
    <property type="entry name" value="Rpb1_funnel_sf"/>
</dbReference>
<dbReference type="Gene3D" id="1.10.274.100">
    <property type="entry name" value="RNA polymerase Rpb1, domain 3"/>
    <property type="match status" value="1"/>
</dbReference>
<reference evidence="9 10" key="1">
    <citation type="journal article" date="2020" name="ISME J.">
        <title>Uncovering the hidden diversity of litter-decomposition mechanisms in mushroom-forming fungi.</title>
        <authorList>
            <person name="Floudas D."/>
            <person name="Bentzer J."/>
            <person name="Ahren D."/>
            <person name="Johansson T."/>
            <person name="Persson P."/>
            <person name="Tunlid A."/>
        </authorList>
    </citation>
    <scope>NUCLEOTIDE SEQUENCE [LARGE SCALE GENOMIC DNA]</scope>
    <source>
        <strain evidence="9 10">CBS 101986</strain>
    </source>
</reference>
<gene>
    <name evidence="9" type="ORF">D9619_003904</name>
</gene>
<feature type="domain" description="RNA polymerase N-terminal" evidence="8">
    <location>
        <begin position="131"/>
        <end position="335"/>
    </location>
</feature>
<dbReference type="InterPro" id="IPR000722">
    <property type="entry name" value="RNA_pol_asu"/>
</dbReference>
<dbReference type="SMART" id="SM00663">
    <property type="entry name" value="RPOLA_N"/>
    <property type="match status" value="1"/>
</dbReference>
<evidence type="ECO:0000256" key="6">
    <source>
        <dbReference type="ARBA" id="ARBA00048552"/>
    </source>
</evidence>
<evidence type="ECO:0000256" key="3">
    <source>
        <dbReference type="ARBA" id="ARBA00022679"/>
    </source>
</evidence>
<dbReference type="FunFam" id="2.40.40.20:FF:000019">
    <property type="entry name" value="DNA-directed RNA polymerase II subunit RPB1"/>
    <property type="match status" value="1"/>
</dbReference>
<dbReference type="InterPro" id="IPR038593">
    <property type="entry name" value="RNA_pol_Rpb1_7_sf"/>
</dbReference>
<dbReference type="InterPro" id="IPR007080">
    <property type="entry name" value="RNA_pol_Rpb1_1"/>
</dbReference>
<dbReference type="Gene3D" id="6.10.250.2940">
    <property type="match status" value="1"/>
</dbReference>
<evidence type="ECO:0000256" key="5">
    <source>
        <dbReference type="ARBA" id="ARBA00023163"/>
    </source>
</evidence>
<dbReference type="OrthoDB" id="3061459at2759"/>
<dbReference type="InterPro" id="IPR007075">
    <property type="entry name" value="RNA_pol_Rpb1_6"/>
</dbReference>
<dbReference type="Pfam" id="PF05000">
    <property type="entry name" value="RNA_pol_Rpb1_4"/>
    <property type="match status" value="1"/>
</dbReference>
<dbReference type="Pfam" id="PF04992">
    <property type="entry name" value="RNA_pol_Rpb1_6"/>
    <property type="match status" value="1"/>
</dbReference>
<dbReference type="GO" id="GO:0003899">
    <property type="term" value="F:DNA-directed RNA polymerase activity"/>
    <property type="evidence" value="ECO:0007669"/>
    <property type="project" value="UniProtKB-EC"/>
</dbReference>
<dbReference type="InterPro" id="IPR045867">
    <property type="entry name" value="DNA-dir_RpoC_beta_prime"/>
</dbReference>
<dbReference type="EMBL" id="JAACJJ010000014">
    <property type="protein sequence ID" value="KAF5327925.1"/>
    <property type="molecule type" value="Genomic_DNA"/>
</dbReference>
<sequence>MILTILSLYPQFANRNDKLDPNFAEKIRRIRHPKARMAVVWAHCKGKMVCEPDDPKEEGADGEAEEGKKAMVATGCGRNQPVVRKEGDDDMKAMQPDKRLSTTSEMYTVFKKLSDHNVHLLGLSEEYARPEWMILTVMPVPPPPVRPSIALDGGAMRSEDDLTYNLGDIIKASANVRRCEQEGAPTHVITEYEQLLQFHVATYMDNDIAGFPQALQRSGSPFKAIHARLKGKEGRLRGNLMGYVLFNRQPSLHKMSMMSHRVKLMPYSTFRLNLSVTPPYNADSDGDEMNMHVPQSEETRAGLAQIAWLPCQIISPQANKPVMGIVQDTLCEYPSPKPLWTGKQILSLVIPRGINIHRSPDPKLSTPFFDDGILIENGAWFSVSSRRRLSVLLKYLKGDNNVKQMVVTGSKGSFINISQISVCVGQQSVEGRRIPFGFRHCTLPHFTKDDLSPESRGFVENSYLRGLTPQEFFFCAMAGHEGLIDTAVKTAETGYIQRRLVKALEDVIVCYDGTVRNSLGDLIQFVYGEDGMDGAFIKKQTIETFGLNDRDFEHNYRVDVTDPSGGFMQGVLQIGIDDSSLELQSLLDEEYKDRRLFRDFIFPRVPTTQPHYLPVNLQRIVQNAIQIFHIDRRKPSDLEPAYIIDSIRELGKRLIVVRGDDTLSVEAQENATLTFRMHLRATFAACRVLETFHLTREAFDWFVGEVETKFSKEIINVATNINTPSFSVYFNPEISASSKLARTFSKNSRIHPFVPSLRQSRFGTTRIWLLPWSIIPDDSVFVHAFFEIPDEEVESKMHLQSAWLLRQELDRAKMIDHKLSMQYVAGRIAESFKTDLFVICNSRCVSSGAGVKSHDPLISSLDAHAQVHAAAHALLREALRVTDDAQHQFQRFQLSQCEDGRPPRYCYMHATTADKGNHIKRPAYGVEKVANPLDGQDIKILFEEYRRHY</sequence>
<dbReference type="Gene3D" id="1.10.132.30">
    <property type="match status" value="1"/>
</dbReference>
<evidence type="ECO:0000259" key="8">
    <source>
        <dbReference type="SMART" id="SM00663"/>
    </source>
</evidence>
<dbReference type="Gene3D" id="6.20.50.80">
    <property type="match status" value="1"/>
</dbReference>
<comment type="caution">
    <text evidence="9">The sequence shown here is derived from an EMBL/GenBank/DDBJ whole genome shotgun (WGS) entry which is preliminary data.</text>
</comment>
<evidence type="ECO:0000256" key="2">
    <source>
        <dbReference type="ARBA" id="ARBA00022478"/>
    </source>
</evidence>
<proteinExistence type="inferred from homology"/>